<evidence type="ECO:0000313" key="3">
    <source>
        <dbReference type="Proteomes" id="UP001314170"/>
    </source>
</evidence>
<dbReference type="AlphaFoldDB" id="A0AAV1S232"/>
<sequence length="60" mass="6705">MKDSSRLMPSSNTLPNSSRRNSGVTLDSSRLMPNSNTLLDSSTTTHARLRFRYTTRTLSS</sequence>
<evidence type="ECO:0000313" key="2">
    <source>
        <dbReference type="EMBL" id="CAK7344081.1"/>
    </source>
</evidence>
<keyword evidence="3" id="KW-1185">Reference proteome</keyword>
<reference evidence="2 3" key="1">
    <citation type="submission" date="2024-01" db="EMBL/GenBank/DDBJ databases">
        <authorList>
            <person name="Waweru B."/>
        </authorList>
    </citation>
    <scope>NUCLEOTIDE SEQUENCE [LARGE SCALE GENOMIC DNA]</scope>
</reference>
<organism evidence="2 3">
    <name type="scientific">Dovyalis caffra</name>
    <dbReference type="NCBI Taxonomy" id="77055"/>
    <lineage>
        <taxon>Eukaryota</taxon>
        <taxon>Viridiplantae</taxon>
        <taxon>Streptophyta</taxon>
        <taxon>Embryophyta</taxon>
        <taxon>Tracheophyta</taxon>
        <taxon>Spermatophyta</taxon>
        <taxon>Magnoliopsida</taxon>
        <taxon>eudicotyledons</taxon>
        <taxon>Gunneridae</taxon>
        <taxon>Pentapetalae</taxon>
        <taxon>rosids</taxon>
        <taxon>fabids</taxon>
        <taxon>Malpighiales</taxon>
        <taxon>Salicaceae</taxon>
        <taxon>Flacourtieae</taxon>
        <taxon>Dovyalis</taxon>
    </lineage>
</organism>
<name>A0AAV1S232_9ROSI</name>
<accession>A0AAV1S232</accession>
<dbReference type="Proteomes" id="UP001314170">
    <property type="component" value="Unassembled WGS sequence"/>
</dbReference>
<feature type="region of interest" description="Disordered" evidence="1">
    <location>
        <begin position="1"/>
        <end position="43"/>
    </location>
</feature>
<feature type="compositionally biased region" description="Polar residues" evidence="1">
    <location>
        <begin position="7"/>
        <end position="33"/>
    </location>
</feature>
<comment type="caution">
    <text evidence="2">The sequence shown here is derived from an EMBL/GenBank/DDBJ whole genome shotgun (WGS) entry which is preliminary data.</text>
</comment>
<feature type="compositionally biased region" description="Low complexity" evidence="1">
    <location>
        <begin position="34"/>
        <end position="43"/>
    </location>
</feature>
<protein>
    <submittedName>
        <fullName evidence="2">Uncharacterized protein</fullName>
    </submittedName>
</protein>
<gene>
    <name evidence="2" type="ORF">DCAF_LOCUS17612</name>
</gene>
<evidence type="ECO:0000256" key="1">
    <source>
        <dbReference type="SAM" id="MobiDB-lite"/>
    </source>
</evidence>
<dbReference type="EMBL" id="CAWUPB010001161">
    <property type="protein sequence ID" value="CAK7344081.1"/>
    <property type="molecule type" value="Genomic_DNA"/>
</dbReference>
<proteinExistence type="predicted"/>